<dbReference type="GO" id="GO:0005886">
    <property type="term" value="C:plasma membrane"/>
    <property type="evidence" value="ECO:0007669"/>
    <property type="project" value="TreeGrafter"/>
</dbReference>
<proteinExistence type="predicted"/>
<name>A0A7V8GND8_9GAMM</name>
<evidence type="ECO:0000256" key="5">
    <source>
        <dbReference type="ARBA" id="ARBA00022692"/>
    </source>
</evidence>
<dbReference type="SMART" id="SM00388">
    <property type="entry name" value="HisKA"/>
    <property type="match status" value="1"/>
</dbReference>
<evidence type="ECO:0000256" key="8">
    <source>
        <dbReference type="SAM" id="Phobius"/>
    </source>
</evidence>
<evidence type="ECO:0000313" key="11">
    <source>
        <dbReference type="Proteomes" id="UP000462066"/>
    </source>
</evidence>
<dbReference type="InterPro" id="IPR036097">
    <property type="entry name" value="HisK_dim/P_sf"/>
</dbReference>
<dbReference type="Gene3D" id="1.10.287.130">
    <property type="match status" value="1"/>
</dbReference>
<dbReference type="AlphaFoldDB" id="A0A7V8GND8"/>
<dbReference type="SUPFAM" id="SSF55874">
    <property type="entry name" value="ATPase domain of HSP90 chaperone/DNA topoisomerase II/histidine kinase"/>
    <property type="match status" value="1"/>
</dbReference>
<comment type="catalytic activity">
    <reaction evidence="1">
        <text>ATP + protein L-histidine = ADP + protein N-phospho-L-histidine.</text>
        <dbReference type="EC" id="2.7.13.3"/>
    </reaction>
</comment>
<evidence type="ECO:0000256" key="2">
    <source>
        <dbReference type="ARBA" id="ARBA00012438"/>
    </source>
</evidence>
<keyword evidence="11" id="KW-1185">Reference proteome</keyword>
<organism evidence="10 11">
    <name type="scientific">Pseudoxanthomonas broegbernensis</name>
    <dbReference type="NCBI Taxonomy" id="83619"/>
    <lineage>
        <taxon>Bacteria</taxon>
        <taxon>Pseudomonadati</taxon>
        <taxon>Pseudomonadota</taxon>
        <taxon>Gammaproteobacteria</taxon>
        <taxon>Lysobacterales</taxon>
        <taxon>Lysobacteraceae</taxon>
        <taxon>Pseudoxanthomonas</taxon>
    </lineage>
</organism>
<dbReference type="GO" id="GO:0000155">
    <property type="term" value="F:phosphorelay sensor kinase activity"/>
    <property type="evidence" value="ECO:0007669"/>
    <property type="project" value="InterPro"/>
</dbReference>
<dbReference type="PANTHER" id="PTHR45436">
    <property type="entry name" value="SENSOR HISTIDINE KINASE YKOH"/>
    <property type="match status" value="1"/>
</dbReference>
<dbReference type="PANTHER" id="PTHR45436:SF16">
    <property type="entry name" value="HISTIDINE KINASE"/>
    <property type="match status" value="1"/>
</dbReference>
<dbReference type="Proteomes" id="UP000462066">
    <property type="component" value="Unassembled WGS sequence"/>
</dbReference>
<dbReference type="Pfam" id="PF02518">
    <property type="entry name" value="HATPase_c"/>
    <property type="match status" value="1"/>
</dbReference>
<dbReference type="RefSeq" id="WP_162310565.1">
    <property type="nucleotide sequence ID" value="NZ_JACHGU010000004.1"/>
</dbReference>
<dbReference type="InterPro" id="IPR050428">
    <property type="entry name" value="TCS_sensor_his_kinase"/>
</dbReference>
<feature type="transmembrane region" description="Helical" evidence="8">
    <location>
        <begin position="12"/>
        <end position="32"/>
    </location>
</feature>
<dbReference type="SUPFAM" id="SSF47384">
    <property type="entry name" value="Homodimeric domain of signal transducing histidine kinase"/>
    <property type="match status" value="1"/>
</dbReference>
<sequence>MAARTSLRRRILLGLLGYTVALTLAVFAHGVLVNEHAEALVWQTLLDSELDHVVERITSDPEYRWVDTSSMVLFDGRRAPLPDALQGLAPGVHDEIVIDGVVRVALIRQLDGGPVALALDITDLEQREFDMWITVMGSTLTMVVLISLAVFWGVNRLVRPLTMLSGRIEALKPDQPGQRIGVPASATTELVVIADSINDYLRRNDSFVERERVFIDTASHELRTPLSVIAGASELALGQPSIPPAIRGQLTRIRQTSRDVERLVTLLLVLAKDPSRLAGTADRFSLDQTVAEIVEQHAHLAKGKDLTIEVAGSAGVEIVAPLPVVQTAIGNLLRNAIENSDRGTIALRIEPPATVVISDPGHGMTPEEISAIYARIARGGGERMGGGIGLDLIARLCEHLGWTLDIRSDTDRGTVARLTLSSTPLAADPGND</sequence>
<keyword evidence="6 10" id="KW-0418">Kinase</keyword>
<dbReference type="CDD" id="cd00082">
    <property type="entry name" value="HisKA"/>
    <property type="match status" value="1"/>
</dbReference>
<evidence type="ECO:0000256" key="6">
    <source>
        <dbReference type="ARBA" id="ARBA00022777"/>
    </source>
</evidence>
<dbReference type="PROSITE" id="PS50109">
    <property type="entry name" value="HIS_KIN"/>
    <property type="match status" value="1"/>
</dbReference>
<dbReference type="EC" id="2.7.13.3" evidence="2"/>
<comment type="caution">
    <text evidence="10">The sequence shown here is derived from an EMBL/GenBank/DDBJ whole genome shotgun (WGS) entry which is preliminary data.</text>
</comment>
<dbReference type="InterPro" id="IPR036890">
    <property type="entry name" value="HATPase_C_sf"/>
</dbReference>
<dbReference type="InterPro" id="IPR003661">
    <property type="entry name" value="HisK_dim/P_dom"/>
</dbReference>
<dbReference type="EMBL" id="MWIP01000004">
    <property type="protein sequence ID" value="KAF1686939.1"/>
    <property type="molecule type" value="Genomic_DNA"/>
</dbReference>
<dbReference type="Pfam" id="PF00512">
    <property type="entry name" value="HisKA"/>
    <property type="match status" value="1"/>
</dbReference>
<dbReference type="Gene3D" id="3.30.565.10">
    <property type="entry name" value="Histidine kinase-like ATPase, C-terminal domain"/>
    <property type="match status" value="1"/>
</dbReference>
<evidence type="ECO:0000256" key="7">
    <source>
        <dbReference type="ARBA" id="ARBA00022989"/>
    </source>
</evidence>
<gene>
    <name evidence="10" type="ORF">B1992_06035</name>
</gene>
<evidence type="ECO:0000313" key="10">
    <source>
        <dbReference type="EMBL" id="KAF1686939.1"/>
    </source>
</evidence>
<protein>
    <recommendedName>
        <fullName evidence="2">histidine kinase</fullName>
        <ecNumber evidence="2">2.7.13.3</ecNumber>
    </recommendedName>
</protein>
<accession>A0A7V8GND8</accession>
<keyword evidence="3" id="KW-0597">Phosphoprotein</keyword>
<evidence type="ECO:0000259" key="9">
    <source>
        <dbReference type="PROSITE" id="PS50109"/>
    </source>
</evidence>
<evidence type="ECO:0000256" key="1">
    <source>
        <dbReference type="ARBA" id="ARBA00000085"/>
    </source>
</evidence>
<keyword evidence="4" id="KW-0808">Transferase</keyword>
<evidence type="ECO:0000256" key="4">
    <source>
        <dbReference type="ARBA" id="ARBA00022679"/>
    </source>
</evidence>
<evidence type="ECO:0000256" key="3">
    <source>
        <dbReference type="ARBA" id="ARBA00022553"/>
    </source>
</evidence>
<keyword evidence="7 8" id="KW-1133">Transmembrane helix</keyword>
<feature type="domain" description="Histidine kinase" evidence="9">
    <location>
        <begin position="217"/>
        <end position="424"/>
    </location>
</feature>
<reference evidence="10 11" key="1">
    <citation type="submission" date="2017-10" db="EMBL/GenBank/DDBJ databases">
        <title>Whole genome sequencing of Pseudoxanthomonas broegbernensis DSM 12573(T).</title>
        <authorList>
            <person name="Kumar S."/>
            <person name="Bansal K."/>
            <person name="Kaur A."/>
            <person name="Patil P."/>
            <person name="Sharma S."/>
            <person name="Patil P.B."/>
        </authorList>
    </citation>
    <scope>NUCLEOTIDE SEQUENCE [LARGE SCALE GENOMIC DNA]</scope>
    <source>
        <strain evidence="10 11">DSM 12573</strain>
    </source>
</reference>
<keyword evidence="5 8" id="KW-0812">Transmembrane</keyword>
<feature type="transmembrane region" description="Helical" evidence="8">
    <location>
        <begin position="131"/>
        <end position="154"/>
    </location>
</feature>
<dbReference type="InterPro" id="IPR005467">
    <property type="entry name" value="His_kinase_dom"/>
</dbReference>
<dbReference type="SMART" id="SM00387">
    <property type="entry name" value="HATPase_c"/>
    <property type="match status" value="1"/>
</dbReference>
<keyword evidence="8" id="KW-0472">Membrane</keyword>
<dbReference type="InterPro" id="IPR003594">
    <property type="entry name" value="HATPase_dom"/>
</dbReference>